<dbReference type="GO" id="GO:0045505">
    <property type="term" value="F:dynein intermediate chain binding"/>
    <property type="evidence" value="ECO:0007669"/>
    <property type="project" value="TreeGrafter"/>
</dbReference>
<organism evidence="9 10">
    <name type="scientific">Fukomys damarensis</name>
    <name type="common">Damaraland mole rat</name>
    <name type="synonym">Cryptomys damarensis</name>
    <dbReference type="NCBI Taxonomy" id="885580"/>
    <lineage>
        <taxon>Eukaryota</taxon>
        <taxon>Metazoa</taxon>
        <taxon>Chordata</taxon>
        <taxon>Craniata</taxon>
        <taxon>Vertebrata</taxon>
        <taxon>Euteleostomi</taxon>
        <taxon>Mammalia</taxon>
        <taxon>Eutheria</taxon>
        <taxon>Euarchontoglires</taxon>
        <taxon>Glires</taxon>
        <taxon>Rodentia</taxon>
        <taxon>Hystricomorpha</taxon>
        <taxon>Bathyergidae</taxon>
        <taxon>Fukomys</taxon>
    </lineage>
</organism>
<evidence type="ECO:0000256" key="3">
    <source>
        <dbReference type="ARBA" id="ARBA00022490"/>
    </source>
</evidence>
<dbReference type="CDD" id="cd21452">
    <property type="entry name" value="DLC-like_DYNLL1_DYNLL2"/>
    <property type="match status" value="1"/>
</dbReference>
<evidence type="ECO:0000313" key="10">
    <source>
        <dbReference type="Proteomes" id="UP000028990"/>
    </source>
</evidence>
<dbReference type="FunFam" id="3.30.740.10:FF:000001">
    <property type="entry name" value="Dynein light chain"/>
    <property type="match status" value="1"/>
</dbReference>
<evidence type="ECO:0000256" key="6">
    <source>
        <dbReference type="ARBA" id="ARBA00023175"/>
    </source>
</evidence>
<dbReference type="InterPro" id="IPR037177">
    <property type="entry name" value="DLC_sf"/>
</dbReference>
<dbReference type="Proteomes" id="UP000028990">
    <property type="component" value="Unassembled WGS sequence"/>
</dbReference>
<dbReference type="SUPFAM" id="SSF54648">
    <property type="entry name" value="DLC"/>
    <property type="match status" value="1"/>
</dbReference>
<dbReference type="GO" id="GO:0005874">
    <property type="term" value="C:microtubule"/>
    <property type="evidence" value="ECO:0007669"/>
    <property type="project" value="UniProtKB-KW"/>
</dbReference>
<evidence type="ECO:0000256" key="5">
    <source>
        <dbReference type="ARBA" id="ARBA00023017"/>
    </source>
</evidence>
<dbReference type="GO" id="GO:0044458">
    <property type="term" value="P:motile cilium assembly"/>
    <property type="evidence" value="ECO:0007669"/>
    <property type="project" value="TreeGrafter"/>
</dbReference>
<dbReference type="GO" id="GO:0035721">
    <property type="term" value="P:intraciliary retrograde transport"/>
    <property type="evidence" value="ECO:0007669"/>
    <property type="project" value="TreeGrafter"/>
</dbReference>
<evidence type="ECO:0000256" key="8">
    <source>
        <dbReference type="RuleBase" id="RU365010"/>
    </source>
</evidence>
<accession>A0A091CUK6</accession>
<reference evidence="9 10" key="1">
    <citation type="submission" date="2013-11" db="EMBL/GenBank/DDBJ databases">
        <title>The Damaraland mole rat (Fukomys damarensis) genome and evolution of African mole rats.</title>
        <authorList>
            <person name="Gladyshev V.N."/>
            <person name="Fang X."/>
        </authorList>
    </citation>
    <scope>NUCLEOTIDE SEQUENCE [LARGE SCALE GENOMIC DNA]</scope>
    <source>
        <tissue evidence="9">Liver</tissue>
    </source>
</reference>
<sequence length="165" mass="18292">MKVTDYAKGRSIKEGAGEALSKPSPPGVIRRASRKWWLAAGSCVGARYPGSCWRKKLRVCGLQESVAVSHPCSTVTLCDQKVVTKTADTSEEMQQDSVECTTQALGKYNTEKDTVAHIKKDFDKKDDPTFHCIAGRNFGSYVTRATKRFLYFYLGQVAILLFRSG</sequence>
<keyword evidence="6 8" id="KW-0505">Motor protein</keyword>
<evidence type="ECO:0000256" key="7">
    <source>
        <dbReference type="ARBA" id="ARBA00023212"/>
    </source>
</evidence>
<dbReference type="GO" id="GO:0005868">
    <property type="term" value="C:cytoplasmic dynein complex"/>
    <property type="evidence" value="ECO:0007669"/>
    <property type="project" value="TreeGrafter"/>
</dbReference>
<evidence type="ECO:0000256" key="1">
    <source>
        <dbReference type="ARBA" id="ARBA00004245"/>
    </source>
</evidence>
<evidence type="ECO:0000256" key="4">
    <source>
        <dbReference type="ARBA" id="ARBA00022701"/>
    </source>
</evidence>
<evidence type="ECO:0000313" key="9">
    <source>
        <dbReference type="EMBL" id="KFO21350.1"/>
    </source>
</evidence>
<dbReference type="PANTHER" id="PTHR11886">
    <property type="entry name" value="DYNEIN LIGHT CHAIN"/>
    <property type="match status" value="1"/>
</dbReference>
<proteinExistence type="inferred from homology"/>
<name>A0A091CUK6_FUKDA</name>
<dbReference type="GO" id="GO:0005929">
    <property type="term" value="C:cilium"/>
    <property type="evidence" value="ECO:0007669"/>
    <property type="project" value="GOC"/>
</dbReference>
<comment type="similarity">
    <text evidence="2 8">Belongs to the dynein light chain family.</text>
</comment>
<comment type="subcellular location">
    <subcellularLocation>
        <location evidence="1 8">Cytoplasm</location>
        <location evidence="1 8">Cytoskeleton</location>
    </subcellularLocation>
</comment>
<dbReference type="Pfam" id="PF01221">
    <property type="entry name" value="Dynein_light"/>
    <property type="match status" value="1"/>
</dbReference>
<keyword evidence="7 8" id="KW-0206">Cytoskeleton</keyword>
<dbReference type="PANTHER" id="PTHR11886:SF91">
    <property type="entry name" value="DYNEIN LIGHT CHAIN 1, CYTOPLASMIC"/>
    <property type="match status" value="1"/>
</dbReference>
<gene>
    <name evidence="9" type="ORF">H920_17259</name>
</gene>
<dbReference type="eggNOG" id="KOG3430">
    <property type="taxonomic scope" value="Eukaryota"/>
</dbReference>
<keyword evidence="5 8" id="KW-0243">Dynein</keyword>
<dbReference type="SMART" id="SM01375">
    <property type="entry name" value="Dynein_light"/>
    <property type="match status" value="1"/>
</dbReference>
<dbReference type="InterPro" id="IPR001372">
    <property type="entry name" value="Dynein_light_chain_typ-1/2"/>
</dbReference>
<keyword evidence="3 8" id="KW-0963">Cytoplasm</keyword>
<dbReference type="STRING" id="885580.ENSFDAP00000021871"/>
<evidence type="ECO:0000256" key="2">
    <source>
        <dbReference type="ARBA" id="ARBA00010156"/>
    </source>
</evidence>
<dbReference type="Gene3D" id="3.30.740.10">
    <property type="entry name" value="Protein Inhibitor Of Neuronal Nitric Oxide Synthase"/>
    <property type="match status" value="1"/>
</dbReference>
<dbReference type="EMBL" id="KN124392">
    <property type="protein sequence ID" value="KFO21350.1"/>
    <property type="molecule type" value="Genomic_DNA"/>
</dbReference>
<keyword evidence="4 8" id="KW-0493">Microtubule</keyword>
<dbReference type="AlphaFoldDB" id="A0A091CUK6"/>
<keyword evidence="10" id="KW-1185">Reference proteome</keyword>
<protein>
    <recommendedName>
        <fullName evidence="8">Dynein light chain</fullName>
    </recommendedName>
</protein>